<evidence type="ECO:0000313" key="1">
    <source>
        <dbReference type="EnsemblPlants" id="ORGLA01G0188900.1"/>
    </source>
</evidence>
<organism evidence="1 2">
    <name type="scientific">Oryza glaberrima</name>
    <name type="common">African rice</name>
    <dbReference type="NCBI Taxonomy" id="4538"/>
    <lineage>
        <taxon>Eukaryota</taxon>
        <taxon>Viridiplantae</taxon>
        <taxon>Streptophyta</taxon>
        <taxon>Embryophyta</taxon>
        <taxon>Tracheophyta</taxon>
        <taxon>Spermatophyta</taxon>
        <taxon>Magnoliopsida</taxon>
        <taxon>Liliopsida</taxon>
        <taxon>Poales</taxon>
        <taxon>Poaceae</taxon>
        <taxon>BOP clade</taxon>
        <taxon>Oryzoideae</taxon>
        <taxon>Oryzeae</taxon>
        <taxon>Oryzinae</taxon>
        <taxon>Oryza</taxon>
    </lineage>
</organism>
<protein>
    <submittedName>
        <fullName evidence="1">Uncharacterized protein</fullName>
    </submittedName>
</protein>
<dbReference type="Gramene" id="ORGLA01G0188900.1">
    <property type="protein sequence ID" value="ORGLA01G0188900.1"/>
    <property type="gene ID" value="ORGLA01G0188900"/>
</dbReference>
<dbReference type="OMA" id="FFLATRW"/>
<sequence length="105" mass="12053">MSGGAWLDFRVMWVLHKQWQSSYFFLATRWRRSCLPSPSRSLDAASHLPLVSDFRRSLDAASHLPLVSDFRLYSPPKFEVFVLCGVLPTRCSLFSLQAWECGNLT</sequence>
<reference evidence="1 2" key="2">
    <citation type="submission" date="2018-04" db="EMBL/GenBank/DDBJ databases">
        <title>OglaRS2 (Oryza glaberrima Reference Sequence Version 2).</title>
        <authorList>
            <person name="Zhang J."/>
            <person name="Kudrna D."/>
            <person name="Lee S."/>
            <person name="Talag J."/>
            <person name="Rajasekar S."/>
            <person name="Wing R.A."/>
        </authorList>
    </citation>
    <scope>NUCLEOTIDE SEQUENCE [LARGE SCALE GENOMIC DNA]</scope>
    <source>
        <strain evidence="1 2">cv. IRGC 96717</strain>
    </source>
</reference>
<dbReference type="AlphaFoldDB" id="I1NPU9"/>
<proteinExistence type="predicted"/>
<dbReference type="Proteomes" id="UP000007306">
    <property type="component" value="Chromosome 1"/>
</dbReference>
<name>I1NPU9_ORYGL</name>
<reference evidence="1" key="1">
    <citation type="submission" date="2015-06" db="UniProtKB">
        <authorList>
            <consortium name="EnsemblPlants"/>
        </authorList>
    </citation>
    <scope>IDENTIFICATION</scope>
</reference>
<dbReference type="HOGENOM" id="CLU_177297_0_0_1"/>
<accession>I1NPU9</accession>
<keyword evidence="2" id="KW-1185">Reference proteome</keyword>
<evidence type="ECO:0000313" key="2">
    <source>
        <dbReference type="Proteomes" id="UP000007306"/>
    </source>
</evidence>
<dbReference type="EnsemblPlants" id="ORGLA01G0188900.1">
    <property type="protein sequence ID" value="ORGLA01G0188900.1"/>
    <property type="gene ID" value="ORGLA01G0188900"/>
</dbReference>